<dbReference type="Proteomes" id="UP000050384">
    <property type="component" value="Unassembled WGS sequence"/>
</dbReference>
<evidence type="ECO:0000256" key="1">
    <source>
        <dbReference type="ARBA" id="ARBA00022553"/>
    </source>
</evidence>
<protein>
    <submittedName>
        <fullName evidence="4">Response regulator receiver protein</fullName>
    </submittedName>
</protein>
<gene>
    <name evidence="4" type="ORF">ALO94_03525</name>
</gene>
<dbReference type="PROSITE" id="PS50110">
    <property type="entry name" value="RESPONSE_REGULATORY"/>
    <property type="match status" value="1"/>
</dbReference>
<accession>A0A0N8SXK6</accession>
<dbReference type="AlphaFoldDB" id="A0A0N8SXK6"/>
<name>A0A0N8SXK6_PSESX</name>
<dbReference type="EMBL" id="LJRI01001226">
    <property type="protein sequence ID" value="KPY69056.1"/>
    <property type="molecule type" value="Genomic_DNA"/>
</dbReference>
<feature type="domain" description="Response regulatory" evidence="3">
    <location>
        <begin position="16"/>
        <end position="130"/>
    </location>
</feature>
<keyword evidence="1 2" id="KW-0597">Phosphoprotein</keyword>
<dbReference type="GO" id="GO:0000160">
    <property type="term" value="P:phosphorelay signal transduction system"/>
    <property type="evidence" value="ECO:0007669"/>
    <property type="project" value="InterPro"/>
</dbReference>
<feature type="modified residue" description="4-aspartylphosphate" evidence="2">
    <location>
        <position position="67"/>
    </location>
</feature>
<dbReference type="SMART" id="SM00448">
    <property type="entry name" value="REC"/>
    <property type="match status" value="1"/>
</dbReference>
<dbReference type="PANTHER" id="PTHR44591">
    <property type="entry name" value="STRESS RESPONSE REGULATOR PROTEIN 1"/>
    <property type="match status" value="1"/>
</dbReference>
<dbReference type="PANTHER" id="PTHR44591:SF21">
    <property type="entry name" value="TWO-COMPONENT RESPONSE REGULATOR"/>
    <property type="match status" value="1"/>
</dbReference>
<comment type="caution">
    <text evidence="4">The sequence shown here is derived from an EMBL/GenBank/DDBJ whole genome shotgun (WGS) entry which is preliminary data.</text>
</comment>
<sequence>MPIISVSSTEEPVSGSVVIVEDDPLMHRLIVEIFTDLGADSIGFFSADEALMHLLQSKIPCALLITDSTLPGQLYGKELAMMVHQRWPSTPIIVTTGYGTEVSRDLPAGVAFLQKPWSLDQLVQTARHMLKNGH</sequence>
<dbReference type="Gene3D" id="3.40.50.2300">
    <property type="match status" value="1"/>
</dbReference>
<dbReference type="InterPro" id="IPR011006">
    <property type="entry name" value="CheY-like_superfamily"/>
</dbReference>
<evidence type="ECO:0000313" key="4">
    <source>
        <dbReference type="EMBL" id="KPY69056.1"/>
    </source>
</evidence>
<evidence type="ECO:0000313" key="5">
    <source>
        <dbReference type="Proteomes" id="UP000050384"/>
    </source>
</evidence>
<organism evidence="4 5">
    <name type="scientific">Pseudomonas syringae pv. spinaceae</name>
    <dbReference type="NCBI Taxonomy" id="264459"/>
    <lineage>
        <taxon>Bacteria</taxon>
        <taxon>Pseudomonadati</taxon>
        <taxon>Pseudomonadota</taxon>
        <taxon>Gammaproteobacteria</taxon>
        <taxon>Pseudomonadales</taxon>
        <taxon>Pseudomonadaceae</taxon>
        <taxon>Pseudomonas</taxon>
        <taxon>Pseudomonas syringae</taxon>
    </lineage>
</organism>
<evidence type="ECO:0000259" key="3">
    <source>
        <dbReference type="PROSITE" id="PS50110"/>
    </source>
</evidence>
<dbReference type="RefSeq" id="WP_024642044.1">
    <property type="nucleotide sequence ID" value="NZ_LJRI01001226.1"/>
</dbReference>
<dbReference type="SUPFAM" id="SSF52172">
    <property type="entry name" value="CheY-like"/>
    <property type="match status" value="1"/>
</dbReference>
<evidence type="ECO:0000256" key="2">
    <source>
        <dbReference type="PROSITE-ProRule" id="PRU00169"/>
    </source>
</evidence>
<dbReference type="InterPro" id="IPR001789">
    <property type="entry name" value="Sig_transdc_resp-reg_receiver"/>
</dbReference>
<proteinExistence type="predicted"/>
<dbReference type="InterPro" id="IPR050595">
    <property type="entry name" value="Bact_response_regulator"/>
</dbReference>
<dbReference type="Pfam" id="PF00072">
    <property type="entry name" value="Response_reg"/>
    <property type="match status" value="1"/>
</dbReference>
<reference evidence="4 5" key="1">
    <citation type="submission" date="2015-09" db="EMBL/GenBank/DDBJ databases">
        <title>Genome announcement of multiple Pseudomonas syringae strains.</title>
        <authorList>
            <person name="Thakur S."/>
            <person name="Wang P.W."/>
            <person name="Gong Y."/>
            <person name="Weir B.S."/>
            <person name="Guttman D.S."/>
        </authorList>
    </citation>
    <scope>NUCLEOTIDE SEQUENCE [LARGE SCALE GENOMIC DNA]</scope>
    <source>
        <strain evidence="4 5">ICMP16929</strain>
    </source>
</reference>